<reference evidence="2" key="1">
    <citation type="submission" date="2022-11" db="UniProtKB">
        <authorList>
            <consortium name="WormBaseParasite"/>
        </authorList>
    </citation>
    <scope>IDENTIFICATION</scope>
</reference>
<accession>A0AC35FSC8</accession>
<dbReference type="Proteomes" id="UP000887580">
    <property type="component" value="Unplaced"/>
</dbReference>
<evidence type="ECO:0000313" key="2">
    <source>
        <dbReference type="WBParaSite" id="PS1159_v2.g20491.t1"/>
    </source>
</evidence>
<organism evidence="1 2">
    <name type="scientific">Panagrolaimus sp. PS1159</name>
    <dbReference type="NCBI Taxonomy" id="55785"/>
    <lineage>
        <taxon>Eukaryota</taxon>
        <taxon>Metazoa</taxon>
        <taxon>Ecdysozoa</taxon>
        <taxon>Nematoda</taxon>
        <taxon>Chromadorea</taxon>
        <taxon>Rhabditida</taxon>
        <taxon>Tylenchina</taxon>
        <taxon>Panagrolaimomorpha</taxon>
        <taxon>Panagrolaimoidea</taxon>
        <taxon>Panagrolaimidae</taxon>
        <taxon>Panagrolaimus</taxon>
    </lineage>
</organism>
<dbReference type="WBParaSite" id="PS1159_v2.g20491.t1">
    <property type="protein sequence ID" value="PS1159_v2.g20491.t1"/>
    <property type="gene ID" value="PS1159_v2.g20491"/>
</dbReference>
<sequence length="233" mass="26831">MSKIDLHGVVDILPPEKEKYSKAFLIGKEAFIDAYNIFMDPDFQSKKDWRVEIDNENVKIHSKHYPFGNVFALKASLPATMEVAFEESYNNFENMSTWNSNICYTQIVTRLSEHADIIHYANPDVMIVKSRDYVVGRLWRKIGEELFCAARSVELDDIPETSNRVRGRLHLGCGKFTPDKLNPNITHVEYVLCIDLKGYIPKAIINAVMGKMMVKDFEETLKRYQDIAADSQK</sequence>
<protein>
    <submittedName>
        <fullName evidence="2">START domain-containing protein</fullName>
    </submittedName>
</protein>
<evidence type="ECO:0000313" key="1">
    <source>
        <dbReference type="Proteomes" id="UP000887580"/>
    </source>
</evidence>
<proteinExistence type="predicted"/>
<name>A0AC35FSC8_9BILA</name>